<dbReference type="Proteomes" id="UP000231343">
    <property type="component" value="Unassembled WGS sequence"/>
</dbReference>
<evidence type="ECO:0000313" key="2">
    <source>
        <dbReference type="Proteomes" id="UP000231343"/>
    </source>
</evidence>
<name>A0A2H0XWN1_UNCSA</name>
<reference evidence="1 2" key="1">
    <citation type="submission" date="2017-09" db="EMBL/GenBank/DDBJ databases">
        <title>Depth-based differentiation of microbial function through sediment-hosted aquifers and enrichment of novel symbionts in the deep terrestrial subsurface.</title>
        <authorList>
            <person name="Probst A.J."/>
            <person name="Ladd B."/>
            <person name="Jarett J.K."/>
            <person name="Geller-Mcgrath D.E."/>
            <person name="Sieber C.M."/>
            <person name="Emerson J.B."/>
            <person name="Anantharaman K."/>
            <person name="Thomas B.C."/>
            <person name="Malmstrom R."/>
            <person name="Stieglmeier M."/>
            <person name="Klingl A."/>
            <person name="Woyke T."/>
            <person name="Ryan C.M."/>
            <person name="Banfield J.F."/>
        </authorList>
    </citation>
    <scope>NUCLEOTIDE SEQUENCE [LARGE SCALE GENOMIC DNA]</scope>
    <source>
        <strain evidence="1">CG08_land_8_20_14_0_20_45_16</strain>
    </source>
</reference>
<comment type="caution">
    <text evidence="1">The sequence shown here is derived from an EMBL/GenBank/DDBJ whole genome shotgun (WGS) entry which is preliminary data.</text>
</comment>
<evidence type="ECO:0000313" key="1">
    <source>
        <dbReference type="EMBL" id="PIS29322.1"/>
    </source>
</evidence>
<protein>
    <submittedName>
        <fullName evidence="1">Uncharacterized protein</fullName>
    </submittedName>
</protein>
<gene>
    <name evidence="1" type="ORF">COT42_05690</name>
</gene>
<organism evidence="1 2">
    <name type="scientific">Candidatus Saganbacteria bacterium CG08_land_8_20_14_0_20_45_16</name>
    <dbReference type="NCBI Taxonomy" id="2014293"/>
    <lineage>
        <taxon>Bacteria</taxon>
        <taxon>Bacillati</taxon>
        <taxon>Saganbacteria</taxon>
    </lineage>
</organism>
<proteinExistence type="predicted"/>
<dbReference type="AlphaFoldDB" id="A0A2H0XWN1"/>
<sequence length="568" mass="64653">MGLINLEIHRMHRLHISRFSRVPLREANRLTPDPFFTPNEVRGLVKAPDNAAANQAAAFLSAQLYQVLQHNRQENTAARQKAFRWANTVEIKAVTDDGSVVQVADVSPLVRADLLENATRHLGLLPPEEEVVLAAKQELLDRFQDIGSIDTSYDPTIWIDLDSAYDNEAALRLTPAICPRIMDKLGLKELPKDIIFFDDRELKKGGAISANSDRWIRRGELILQAGQEFSASDREMILVFGDILSGIVLGSWKTEGVRAILHDDFLTEYGAVIDKLSDESIPTSCLDNETLVEMYHKGFERAKRVKSILTESENALLIVLCNKRSLSEHARTFGNGKIFSDSRFKFVFIVDDARTDDPFFDKPEFRAFNPISLEYLPETSPLDAKKREDVKELLAILLSPFINIKERTIRALRKMVQGADITLELDFKNQLLNPQLGGSWALEDRAFFLDNFRRLDRDSVELVVKLANHFDGPGTEKYDEALHTEVMLTINALWPGVISNNEIQGYKNIYFEVFEARMKNSIDTASIESLARYMKGFEARVPRDDGYIEEIITRYHEYLARLPFKVET</sequence>
<accession>A0A2H0XWN1</accession>
<dbReference type="EMBL" id="PEYM01000089">
    <property type="protein sequence ID" value="PIS29322.1"/>
    <property type="molecule type" value="Genomic_DNA"/>
</dbReference>